<comment type="caution">
    <text evidence="1">The sequence shown here is derived from an EMBL/GenBank/DDBJ whole genome shotgun (WGS) entry which is preliminary data.</text>
</comment>
<dbReference type="OrthoDB" id="6567905at2759"/>
<reference evidence="1" key="1">
    <citation type="submission" date="2021-06" db="EMBL/GenBank/DDBJ databases">
        <authorList>
            <person name="Hodson N. C."/>
            <person name="Mongue J. A."/>
            <person name="Jaron S. K."/>
        </authorList>
    </citation>
    <scope>NUCLEOTIDE SEQUENCE</scope>
</reference>
<protein>
    <submittedName>
        <fullName evidence="1">Uncharacterized protein</fullName>
    </submittedName>
</protein>
<gene>
    <name evidence="1" type="ORF">AFUS01_LOCUS37395</name>
</gene>
<dbReference type="Proteomes" id="UP000708208">
    <property type="component" value="Unassembled WGS sequence"/>
</dbReference>
<accession>A0A8J2LSE2</accession>
<evidence type="ECO:0000313" key="1">
    <source>
        <dbReference type="EMBL" id="CAG7827405.1"/>
    </source>
</evidence>
<proteinExistence type="predicted"/>
<evidence type="ECO:0000313" key="2">
    <source>
        <dbReference type="Proteomes" id="UP000708208"/>
    </source>
</evidence>
<dbReference type="EMBL" id="CAJVCH010543388">
    <property type="protein sequence ID" value="CAG7827405.1"/>
    <property type="molecule type" value="Genomic_DNA"/>
</dbReference>
<dbReference type="AlphaFoldDB" id="A0A8J2LSE2"/>
<name>A0A8J2LSE2_9HEXA</name>
<feature type="non-terminal residue" evidence="1">
    <location>
        <position position="1"/>
    </location>
</feature>
<organism evidence="1 2">
    <name type="scientific">Allacma fusca</name>
    <dbReference type="NCBI Taxonomy" id="39272"/>
    <lineage>
        <taxon>Eukaryota</taxon>
        <taxon>Metazoa</taxon>
        <taxon>Ecdysozoa</taxon>
        <taxon>Arthropoda</taxon>
        <taxon>Hexapoda</taxon>
        <taxon>Collembola</taxon>
        <taxon>Symphypleona</taxon>
        <taxon>Sminthuridae</taxon>
        <taxon>Allacma</taxon>
    </lineage>
</organism>
<keyword evidence="2" id="KW-1185">Reference proteome</keyword>
<sequence length="184" mass="21256">VFILNDIETSNEAFRREEFSRHQGKLFEVSLKNKSVIFGDGNPEIKRYMMRLIDAVTTVSTDSSIPNVGIVFCRRRDVAERAELFGRRAAQHAQARLDETREQRRDRLRAATASKIQNNRQLFKAAVQNLNTIQINEQCCGPLKMICQFCKAKYFEGEVNTEYKFAVRCKKETIQLEPIIPPLN</sequence>